<evidence type="ECO:0000313" key="12">
    <source>
        <dbReference type="EMBL" id="BBF84780.1"/>
    </source>
</evidence>
<reference evidence="13" key="1">
    <citation type="journal article" date="2017" name="Biotechnol. Biofuels">
        <title>Evaluation of environmental bacterial communities as a factor affecting the growth of duckweed Lemna minor.</title>
        <authorList>
            <person name="Ishizawa H."/>
            <person name="Kuroda M."/>
            <person name="Morikawa M."/>
            <person name="Ike M."/>
        </authorList>
    </citation>
    <scope>NUCLEOTIDE SEQUENCE [LARGE SCALE GENOMIC DNA]</scope>
    <source>
        <strain evidence="13">H3</strain>
    </source>
</reference>
<evidence type="ECO:0000256" key="1">
    <source>
        <dbReference type="ARBA" id="ARBA00001947"/>
    </source>
</evidence>
<comment type="subcellular location">
    <subcellularLocation>
        <location evidence="2">Cytoplasm</location>
    </subcellularLocation>
</comment>
<dbReference type="SUPFAM" id="SSF53187">
    <property type="entry name" value="Zn-dependent exopeptidases"/>
    <property type="match status" value="1"/>
</dbReference>
<dbReference type="PANTHER" id="PTHR43808:SF31">
    <property type="entry name" value="N-ACETYL-L-CITRULLINE DEACETYLASE"/>
    <property type="match status" value="1"/>
</dbReference>
<evidence type="ECO:0000256" key="10">
    <source>
        <dbReference type="ARBA" id="ARBA00023285"/>
    </source>
</evidence>
<reference evidence="12 13" key="2">
    <citation type="journal article" date="2017" name="Genome Announc.">
        <title>Draft genome sequence of Aquitalea magnusonii strain H3, a plant growth-promoting bacterium of duckweed Lemna minor.</title>
        <authorList>
            <person name="Ishizawa H."/>
            <person name="Kuroda M."/>
            <person name="Ike M."/>
        </authorList>
    </citation>
    <scope>NUCLEOTIDE SEQUENCE [LARGE SCALE GENOMIC DNA]</scope>
    <source>
        <strain evidence="12 13">H3</strain>
    </source>
</reference>
<dbReference type="InterPro" id="IPR002933">
    <property type="entry name" value="Peptidase_M20"/>
</dbReference>
<dbReference type="KEGG" id="amah:DLM_1155"/>
<dbReference type="NCBIfam" id="NF005710">
    <property type="entry name" value="PRK07522.1"/>
    <property type="match status" value="1"/>
</dbReference>
<sequence>MYRICLQDRAMSSSYLSLLRTLVAFDTTSRHSNMELIDWVQQYLADHGIACRRTLNDEGNKANLFARIGTEDQPLLLLSGHTDVVPVDGQAWSTPPFQLTDKGDGRWYGRGAADMKGFIACVLAHVPHWVELAGQGRLRQGIGIALSYDEEVGCLGVPRLIDGLLQDQVAVAGCIIGEPTSMRPVIAHKGIAHYHCHVQGRAAHSSLTPQGVNAIEYAARLITHVRRLADTEASFGHHQPLYDVPFTTLQTGTIHGGTANNIVPKDCEFTFECRWLPGDDPQRFVDSVRDYADKLLLEMRQVASEADISIVPRVYCPAFEATPDSEVLHYVEKLCACHGGDGVAYTTEAGVFHAAGIPCVVLGPGSIEQAHRPDEFIEESQLAACFDWLARLTEELCRTQDPA</sequence>
<dbReference type="Proteomes" id="UP000198290">
    <property type="component" value="Chromosome"/>
</dbReference>
<dbReference type="InterPro" id="IPR010169">
    <property type="entry name" value="AcOrn-deacetyl"/>
</dbReference>
<dbReference type="InterPro" id="IPR011650">
    <property type="entry name" value="Peptidase_M20_dimer"/>
</dbReference>
<feature type="domain" description="Peptidase M20 dimerisation" evidence="11">
    <location>
        <begin position="186"/>
        <end position="298"/>
    </location>
</feature>
<evidence type="ECO:0000256" key="5">
    <source>
        <dbReference type="ARBA" id="ARBA00022571"/>
    </source>
</evidence>
<evidence type="ECO:0000256" key="7">
    <source>
        <dbReference type="ARBA" id="ARBA00022723"/>
    </source>
</evidence>
<dbReference type="Pfam" id="PF01546">
    <property type="entry name" value="Peptidase_M20"/>
    <property type="match status" value="1"/>
</dbReference>
<dbReference type="GO" id="GO:0006526">
    <property type="term" value="P:L-arginine biosynthetic process"/>
    <property type="evidence" value="ECO:0007669"/>
    <property type="project" value="UniProtKB-KW"/>
</dbReference>
<keyword evidence="4" id="KW-0963">Cytoplasm</keyword>
<keyword evidence="5" id="KW-0055">Arginine biosynthesis</keyword>
<keyword evidence="9" id="KW-0862">Zinc</keyword>
<dbReference type="Gene3D" id="3.30.70.360">
    <property type="match status" value="1"/>
</dbReference>
<dbReference type="EMBL" id="AP018823">
    <property type="protein sequence ID" value="BBF84780.1"/>
    <property type="molecule type" value="Genomic_DNA"/>
</dbReference>
<dbReference type="InterPro" id="IPR036264">
    <property type="entry name" value="Bact_exopeptidase_dim_dom"/>
</dbReference>
<name>A0A3G9GA33_9NEIS</name>
<organism evidence="12 13">
    <name type="scientific">Aquitalea magnusonii</name>
    <dbReference type="NCBI Taxonomy" id="332411"/>
    <lineage>
        <taxon>Bacteria</taxon>
        <taxon>Pseudomonadati</taxon>
        <taxon>Pseudomonadota</taxon>
        <taxon>Betaproteobacteria</taxon>
        <taxon>Neisseriales</taxon>
        <taxon>Chromobacteriaceae</taxon>
        <taxon>Aquitalea</taxon>
    </lineage>
</organism>
<evidence type="ECO:0000256" key="4">
    <source>
        <dbReference type="ARBA" id="ARBA00022490"/>
    </source>
</evidence>
<evidence type="ECO:0000313" key="13">
    <source>
        <dbReference type="Proteomes" id="UP000198290"/>
    </source>
</evidence>
<keyword evidence="6" id="KW-0028">Amino-acid biosynthesis</keyword>
<keyword evidence="8 12" id="KW-0378">Hydrolase</keyword>
<dbReference type="SUPFAM" id="SSF55031">
    <property type="entry name" value="Bacterial exopeptidase dimerisation domain"/>
    <property type="match status" value="1"/>
</dbReference>
<keyword evidence="7" id="KW-0479">Metal-binding</keyword>
<proteinExistence type="inferred from homology"/>
<dbReference type="STRING" id="332411.VI06_20230"/>
<dbReference type="EC" id="3.5.1.16" evidence="12"/>
<comment type="cofactor">
    <cofactor evidence="1">
        <name>Zn(2+)</name>
        <dbReference type="ChEBI" id="CHEBI:29105"/>
    </cofactor>
</comment>
<evidence type="ECO:0000256" key="8">
    <source>
        <dbReference type="ARBA" id="ARBA00022801"/>
    </source>
</evidence>
<dbReference type="GO" id="GO:0008777">
    <property type="term" value="F:acetylornithine deacetylase activity"/>
    <property type="evidence" value="ECO:0007669"/>
    <property type="project" value="UniProtKB-EC"/>
</dbReference>
<dbReference type="CDD" id="cd03894">
    <property type="entry name" value="M20_ArgE"/>
    <property type="match status" value="1"/>
</dbReference>
<dbReference type="NCBIfam" id="TIGR01892">
    <property type="entry name" value="AcOrn-deacetyl"/>
    <property type="match status" value="1"/>
</dbReference>
<dbReference type="AlphaFoldDB" id="A0A3G9GA33"/>
<dbReference type="InterPro" id="IPR050072">
    <property type="entry name" value="Peptidase_M20A"/>
</dbReference>
<evidence type="ECO:0000256" key="6">
    <source>
        <dbReference type="ARBA" id="ARBA00022605"/>
    </source>
</evidence>
<evidence type="ECO:0000256" key="2">
    <source>
        <dbReference type="ARBA" id="ARBA00004496"/>
    </source>
</evidence>
<dbReference type="GO" id="GO:0046872">
    <property type="term" value="F:metal ion binding"/>
    <property type="evidence" value="ECO:0007669"/>
    <property type="project" value="UniProtKB-KW"/>
</dbReference>
<dbReference type="Pfam" id="PF07687">
    <property type="entry name" value="M20_dimer"/>
    <property type="match status" value="1"/>
</dbReference>
<keyword evidence="10" id="KW-0170">Cobalt</keyword>
<gene>
    <name evidence="12" type="ORF">DLM_1155</name>
</gene>
<evidence type="ECO:0000259" key="11">
    <source>
        <dbReference type="Pfam" id="PF07687"/>
    </source>
</evidence>
<dbReference type="GO" id="GO:0005737">
    <property type="term" value="C:cytoplasm"/>
    <property type="evidence" value="ECO:0007669"/>
    <property type="project" value="UniProtKB-SubCell"/>
</dbReference>
<comment type="similarity">
    <text evidence="3">Belongs to the peptidase M20A family. ArgE subfamily.</text>
</comment>
<evidence type="ECO:0000256" key="3">
    <source>
        <dbReference type="ARBA" id="ARBA00005691"/>
    </source>
</evidence>
<evidence type="ECO:0000256" key="9">
    <source>
        <dbReference type="ARBA" id="ARBA00022833"/>
    </source>
</evidence>
<dbReference type="FunFam" id="3.30.70.360:FF:000003">
    <property type="entry name" value="Acetylornithine deacetylase"/>
    <property type="match status" value="1"/>
</dbReference>
<dbReference type="PROSITE" id="PS00758">
    <property type="entry name" value="ARGE_DAPE_CPG2_1"/>
    <property type="match status" value="1"/>
</dbReference>
<accession>A0A3G9GA33</accession>
<reference evidence="13" key="3">
    <citation type="journal article" date="2017" name="Plant Physiol. Biochem.">
        <title>Differential oxidative and antioxidative response of duckweed Lemna minor toward plant growth promoting/inhibiting bacteria.</title>
        <authorList>
            <person name="Ishizawa H."/>
            <person name="Kuroda M."/>
            <person name="Morikawa M."/>
            <person name="Ike M."/>
        </authorList>
    </citation>
    <scope>NUCLEOTIDE SEQUENCE [LARGE SCALE GENOMIC DNA]</scope>
    <source>
        <strain evidence="13">H3</strain>
    </source>
</reference>
<dbReference type="InterPro" id="IPR001261">
    <property type="entry name" value="ArgE/DapE_CS"/>
</dbReference>
<dbReference type="Gene3D" id="3.40.630.10">
    <property type="entry name" value="Zn peptidases"/>
    <property type="match status" value="1"/>
</dbReference>
<dbReference type="PANTHER" id="PTHR43808">
    <property type="entry name" value="ACETYLORNITHINE DEACETYLASE"/>
    <property type="match status" value="1"/>
</dbReference>
<protein>
    <submittedName>
        <fullName evidence="12">Acetylornithine deacetylase</fullName>
        <ecNumber evidence="12">3.5.1.16</ecNumber>
    </submittedName>
</protein>
<keyword evidence="13" id="KW-1185">Reference proteome</keyword>